<dbReference type="PANTHER" id="PTHR24421">
    <property type="entry name" value="NITRATE/NITRITE SENSOR PROTEIN NARX-RELATED"/>
    <property type="match status" value="1"/>
</dbReference>
<accession>A0A6N9V2H1</accession>
<dbReference type="GO" id="GO:0000160">
    <property type="term" value="P:phosphorelay signal transduction system"/>
    <property type="evidence" value="ECO:0007669"/>
    <property type="project" value="UniProtKB-KW"/>
</dbReference>
<evidence type="ECO:0000256" key="2">
    <source>
        <dbReference type="ARBA" id="ARBA00022777"/>
    </source>
</evidence>
<dbReference type="Pfam" id="PF02518">
    <property type="entry name" value="HATPase_c"/>
    <property type="match status" value="1"/>
</dbReference>
<evidence type="ECO:0000256" key="1">
    <source>
        <dbReference type="ARBA" id="ARBA00022679"/>
    </source>
</evidence>
<dbReference type="GO" id="GO:0016301">
    <property type="term" value="F:kinase activity"/>
    <property type="evidence" value="ECO:0007669"/>
    <property type="project" value="UniProtKB-KW"/>
</dbReference>
<proteinExistence type="predicted"/>
<sequence length="69" mass="7368">IDVTVTATDDALTLTVTDDGTGVDPAGPARHTGGLANMRHRAERHRGTFTLTESASGGTRVRWRVPLRV</sequence>
<evidence type="ECO:0000313" key="5">
    <source>
        <dbReference type="EMBL" id="NEB67030.1"/>
    </source>
</evidence>
<organism evidence="5 6">
    <name type="scientific">Streptomyces microflavus</name>
    <name type="common">Streptomyces lipmanii</name>
    <dbReference type="NCBI Taxonomy" id="1919"/>
    <lineage>
        <taxon>Bacteria</taxon>
        <taxon>Bacillati</taxon>
        <taxon>Actinomycetota</taxon>
        <taxon>Actinomycetes</taxon>
        <taxon>Kitasatosporales</taxon>
        <taxon>Streptomycetaceae</taxon>
        <taxon>Streptomyces</taxon>
    </lineage>
</organism>
<keyword evidence="3" id="KW-0902">Two-component regulatory system</keyword>
<evidence type="ECO:0000259" key="4">
    <source>
        <dbReference type="Pfam" id="PF02518"/>
    </source>
</evidence>
<dbReference type="AlphaFoldDB" id="A0A6N9V2H1"/>
<dbReference type="Gene3D" id="3.30.565.10">
    <property type="entry name" value="Histidine kinase-like ATPase, C-terminal domain"/>
    <property type="match status" value="1"/>
</dbReference>
<keyword evidence="2 5" id="KW-0418">Kinase</keyword>
<dbReference type="PANTHER" id="PTHR24421:SF56">
    <property type="entry name" value="OXYGEN SENSOR HISTIDINE KINASE RESPONSE REGULATOR DOST"/>
    <property type="match status" value="1"/>
</dbReference>
<dbReference type="InterPro" id="IPR003594">
    <property type="entry name" value="HATPase_dom"/>
</dbReference>
<comment type="caution">
    <text evidence="5">The sequence shown here is derived from an EMBL/GenBank/DDBJ whole genome shotgun (WGS) entry which is preliminary data.</text>
</comment>
<dbReference type="InterPro" id="IPR036890">
    <property type="entry name" value="HATPase_C_sf"/>
</dbReference>
<feature type="domain" description="Histidine kinase/HSP90-like ATPase" evidence="4">
    <location>
        <begin position="1"/>
        <end position="68"/>
    </location>
</feature>
<reference evidence="5 6" key="1">
    <citation type="submission" date="2020-01" db="EMBL/GenBank/DDBJ databases">
        <title>Insect and environment-associated Actinomycetes.</title>
        <authorList>
            <person name="Currrie C."/>
            <person name="Chevrette M."/>
            <person name="Carlson C."/>
            <person name="Stubbendieck R."/>
            <person name="Wendt-Pienkowski E."/>
        </authorList>
    </citation>
    <scope>NUCLEOTIDE SEQUENCE [LARGE SCALE GENOMIC DNA]</scope>
    <source>
        <strain evidence="5 6">SID14438</strain>
    </source>
</reference>
<evidence type="ECO:0000256" key="3">
    <source>
        <dbReference type="ARBA" id="ARBA00023012"/>
    </source>
</evidence>
<dbReference type="EMBL" id="JAAGME010000310">
    <property type="protein sequence ID" value="NEB67030.1"/>
    <property type="molecule type" value="Genomic_DNA"/>
</dbReference>
<dbReference type="SUPFAM" id="SSF55874">
    <property type="entry name" value="ATPase domain of HSP90 chaperone/DNA topoisomerase II/histidine kinase"/>
    <property type="match status" value="1"/>
</dbReference>
<protein>
    <submittedName>
        <fullName evidence="5">Histidine kinase</fullName>
    </submittedName>
</protein>
<gene>
    <name evidence="5" type="ORF">G3I39_08175</name>
</gene>
<evidence type="ECO:0000313" key="6">
    <source>
        <dbReference type="Proteomes" id="UP000471648"/>
    </source>
</evidence>
<keyword evidence="1" id="KW-0808">Transferase</keyword>
<dbReference type="InterPro" id="IPR050482">
    <property type="entry name" value="Sensor_HK_TwoCompSys"/>
</dbReference>
<dbReference type="Proteomes" id="UP000471648">
    <property type="component" value="Unassembled WGS sequence"/>
</dbReference>
<name>A0A6N9V2H1_STRMI</name>
<feature type="non-terminal residue" evidence="5">
    <location>
        <position position="1"/>
    </location>
</feature>
<dbReference type="RefSeq" id="WP_338123088.1">
    <property type="nucleotide sequence ID" value="NZ_JAAGME010000310.1"/>
</dbReference>